<accession>A0A830HPZ7</accession>
<reference evidence="6" key="1">
    <citation type="submission" date="2020-10" db="EMBL/GenBank/DDBJ databases">
        <title>Unveiling of a novel bifunctional photoreceptor, Dualchrome1, isolated from a cosmopolitan green alga.</title>
        <authorList>
            <person name="Suzuki S."/>
            <person name="Kawachi M."/>
        </authorList>
    </citation>
    <scope>NUCLEOTIDE SEQUENCE</scope>
    <source>
        <strain evidence="6">NIES 2893</strain>
    </source>
</reference>
<dbReference type="PROSITE" id="PS51194">
    <property type="entry name" value="HELICASE_CTER"/>
    <property type="match status" value="1"/>
</dbReference>
<evidence type="ECO:0000256" key="1">
    <source>
        <dbReference type="ARBA" id="ARBA00022741"/>
    </source>
</evidence>
<dbReference type="SUPFAM" id="SSF52540">
    <property type="entry name" value="P-loop containing nucleoside triphosphate hydrolases"/>
    <property type="match status" value="1"/>
</dbReference>
<feature type="region of interest" description="Disordered" evidence="3">
    <location>
        <begin position="773"/>
        <end position="803"/>
    </location>
</feature>
<evidence type="ECO:0000259" key="4">
    <source>
        <dbReference type="PROSITE" id="PS51192"/>
    </source>
</evidence>
<feature type="compositionally biased region" description="Polar residues" evidence="3">
    <location>
        <begin position="516"/>
        <end position="525"/>
    </location>
</feature>
<comment type="caution">
    <text evidence="6">The sequence shown here is derived from an EMBL/GenBank/DDBJ whole genome shotgun (WGS) entry which is preliminary data.</text>
</comment>
<feature type="compositionally biased region" description="Low complexity" evidence="3">
    <location>
        <begin position="537"/>
        <end position="556"/>
    </location>
</feature>
<protein>
    <recommendedName>
        <fullName evidence="8">RNA helicase</fullName>
    </recommendedName>
</protein>
<dbReference type="InterPro" id="IPR014001">
    <property type="entry name" value="Helicase_ATP-bd"/>
</dbReference>
<dbReference type="CDD" id="cd18791">
    <property type="entry name" value="SF2_C_RHA"/>
    <property type="match status" value="1"/>
</dbReference>
<name>A0A830HPZ7_9CHLO</name>
<dbReference type="InterPro" id="IPR001650">
    <property type="entry name" value="Helicase_C-like"/>
</dbReference>
<keyword evidence="2" id="KW-0067">ATP-binding</keyword>
<feature type="domain" description="Helicase C-terminal" evidence="5">
    <location>
        <begin position="837"/>
        <end position="1025"/>
    </location>
</feature>
<feature type="region of interest" description="Disordered" evidence="3">
    <location>
        <begin position="302"/>
        <end position="361"/>
    </location>
</feature>
<dbReference type="Gene3D" id="3.40.50.300">
    <property type="entry name" value="P-loop containing nucleotide triphosphate hydrolases"/>
    <property type="match status" value="2"/>
</dbReference>
<dbReference type="Gene3D" id="1.20.120.1080">
    <property type="match status" value="1"/>
</dbReference>
<dbReference type="Pfam" id="PF00270">
    <property type="entry name" value="DEAD"/>
    <property type="match status" value="1"/>
</dbReference>
<dbReference type="PROSITE" id="PS51192">
    <property type="entry name" value="HELICASE_ATP_BIND_1"/>
    <property type="match status" value="1"/>
</dbReference>
<dbReference type="EMBL" id="BNJQ01000022">
    <property type="protein sequence ID" value="GHP08813.1"/>
    <property type="molecule type" value="Genomic_DNA"/>
</dbReference>
<evidence type="ECO:0000256" key="2">
    <source>
        <dbReference type="ARBA" id="ARBA00022840"/>
    </source>
</evidence>
<evidence type="ECO:0000313" key="6">
    <source>
        <dbReference type="EMBL" id="GHP08813.1"/>
    </source>
</evidence>
<feature type="region of interest" description="Disordered" evidence="3">
    <location>
        <begin position="515"/>
        <end position="570"/>
    </location>
</feature>
<keyword evidence="1" id="KW-0547">Nucleotide-binding</keyword>
<dbReference type="SMART" id="SM00847">
    <property type="entry name" value="HA2"/>
    <property type="match status" value="1"/>
</dbReference>
<evidence type="ECO:0000259" key="5">
    <source>
        <dbReference type="PROSITE" id="PS51194"/>
    </source>
</evidence>
<feature type="compositionally biased region" description="Pro residues" evidence="3">
    <location>
        <begin position="558"/>
        <end position="567"/>
    </location>
</feature>
<sequence>MPNNNNNNAVSSSFLLPLSTASSIQTYLKSSGFHDDDFFVSASSVSSAVSSTAHGGISFNLHVLWRKLYEDLASLAFSTASIEDAFRTLLQLVRPNQLTRLHLIDFLIVNTPLQKLPTDVRGAASQWTTSSNTFETSSGTEETAAIKYVAQPQTKQTQQQFPPPQPQPPPPQAISKKRATEDADADAAKAFIRNMTFDDSDSDESADSSSSAAASSSAAHFEPSDDPLCDPLGPPWRRKLTFEYARARRTATSAKDAQAKKLAGQQIGKCKREAREAKLDAAVLDALAEPLLRHWDELGRAPWEEASSSPPPPPSPPQENSEEEDEAPPTLDLDLFVQDDDDTSNTTTWRPPPPPPTAASALLNPSALLQSVCSRLNSKAPRFDQLKGGGMAVRLWASGPRRKNASTASGSHAFEATLSDASSLHPDATPRELACVRALVGLLEPAGGALAVSAQGVSAEAVELERVRCYHSLKDDWARDAWSKACGGILEGEENAPRAQLDEDARRNEFIEELISTISPSSQPQYHDPSKDDEQQQRQQQHNMRSRTTTTNNRPTGQWPPPHPDNPLLPAHALRDAIIDTARSCPAMVITGETGSGKSTQVPQFILDGADGNANILVCQPRRVAAMSLAARVAAERGEASPGGVSGYHIRGSRVASSRTRVLFATCGMALRLLRDGGDEIFTHVVVDEVHERSIETDLLLALLSRMRRRRANTARELGVLLMSATCDVDMWLRYLGSGSRHVHIEGRTFPVTTLYLDDILPGRALAALGAAIHQQEDDDEEDQDDEDNDSYSDSNDGASIVDATSSPLSLSIASYQPSPDESEDDVCTSTDLLCASIEMADDALSEQEAASGALRGSILVFLPSIAQCESLAEMLRGSRRFGADGKGEWIVALHSRSDAETQKRAFAIVPEKARCRKVVVATNVAEASVTIADVACVVDTGREKRIVHRRRRGTSQLMERWVSRQSARQRAGRAGRTRKGLCIRLYTRQRHDEGMAAARAPEMRVARLDRALMECIAYAPTARDLGELIAALPEPPEASSTIAAWSDLRELGAVDGDMDVAMLSQQSATLTVDTGDGSVTSLGRVLCELPCAPAVSKMVVLASALGCLSPVLSIASALATEAGERVLGARGGGSPSWLQRCAAPLPTSADARKRDARVELFGEPAVAWAASGHSDILCLASLWCMCEKLSGGGAQANKRRAFVAASGMSRPQMTAWREMRSQLADQLMAARVLPPRSDADDVGAPWNAHSRARDRNLVSAVVAACLSSAVAMRDGPAWSDGRGPVTLAASSAFALDDRSPLMCHARKDGTSWSRAGKPSVARASGAGPATPVALVLLGGRFGCGTLTSDSVGFGLLGAPPATVRCGPDGALRVQHTSPASARLCQMLRKAGDKEISRFLDGDGDRRFSALDAIAKAVL</sequence>
<dbReference type="Proteomes" id="UP000660262">
    <property type="component" value="Unassembled WGS sequence"/>
</dbReference>
<feature type="region of interest" description="Disordered" evidence="3">
    <location>
        <begin position="249"/>
        <end position="268"/>
    </location>
</feature>
<feature type="compositionally biased region" description="Pro residues" evidence="3">
    <location>
        <begin position="161"/>
        <end position="172"/>
    </location>
</feature>
<proteinExistence type="predicted"/>
<evidence type="ECO:0008006" key="8">
    <source>
        <dbReference type="Google" id="ProtNLM"/>
    </source>
</evidence>
<evidence type="ECO:0000256" key="3">
    <source>
        <dbReference type="SAM" id="MobiDB-lite"/>
    </source>
</evidence>
<gene>
    <name evidence="6" type="ORF">PPROV_000755000</name>
</gene>
<dbReference type="CDD" id="cd17917">
    <property type="entry name" value="DEXHc_RHA-like"/>
    <property type="match status" value="1"/>
</dbReference>
<dbReference type="GO" id="GO:0005524">
    <property type="term" value="F:ATP binding"/>
    <property type="evidence" value="ECO:0007669"/>
    <property type="project" value="UniProtKB-KW"/>
</dbReference>
<feature type="region of interest" description="Disordered" evidence="3">
    <location>
        <begin position="152"/>
        <end position="183"/>
    </location>
</feature>
<dbReference type="SMART" id="SM00490">
    <property type="entry name" value="HELICc"/>
    <property type="match status" value="1"/>
</dbReference>
<dbReference type="InterPro" id="IPR011545">
    <property type="entry name" value="DEAD/DEAH_box_helicase_dom"/>
</dbReference>
<dbReference type="PANTHER" id="PTHR18934">
    <property type="entry name" value="ATP-DEPENDENT RNA HELICASE"/>
    <property type="match status" value="1"/>
</dbReference>
<dbReference type="GO" id="GO:0003723">
    <property type="term" value="F:RNA binding"/>
    <property type="evidence" value="ECO:0007669"/>
    <property type="project" value="TreeGrafter"/>
</dbReference>
<feature type="compositionally biased region" description="Acidic residues" evidence="3">
    <location>
        <begin position="777"/>
        <end position="791"/>
    </location>
</feature>
<dbReference type="InterPro" id="IPR027417">
    <property type="entry name" value="P-loop_NTPase"/>
</dbReference>
<keyword evidence="7" id="KW-1185">Reference proteome</keyword>
<feature type="domain" description="Helicase ATP-binding" evidence="4">
    <location>
        <begin position="579"/>
        <end position="745"/>
    </location>
</feature>
<dbReference type="PANTHER" id="PTHR18934:SF145">
    <property type="entry name" value="ATP-DEPENDENT RNA HELICASE DHX57-RELATED"/>
    <property type="match status" value="1"/>
</dbReference>
<dbReference type="Pfam" id="PF00271">
    <property type="entry name" value="Helicase_C"/>
    <property type="match status" value="1"/>
</dbReference>
<dbReference type="SMART" id="SM00487">
    <property type="entry name" value="DEXDc"/>
    <property type="match status" value="1"/>
</dbReference>
<dbReference type="GO" id="GO:0004386">
    <property type="term" value="F:helicase activity"/>
    <property type="evidence" value="ECO:0007669"/>
    <property type="project" value="TreeGrafter"/>
</dbReference>
<feature type="region of interest" description="Disordered" evidence="3">
    <location>
        <begin position="197"/>
        <end position="234"/>
    </location>
</feature>
<organism evidence="6 7">
    <name type="scientific">Pycnococcus provasolii</name>
    <dbReference type="NCBI Taxonomy" id="41880"/>
    <lineage>
        <taxon>Eukaryota</taxon>
        <taxon>Viridiplantae</taxon>
        <taxon>Chlorophyta</taxon>
        <taxon>Pseudoscourfieldiophyceae</taxon>
        <taxon>Pseudoscourfieldiales</taxon>
        <taxon>Pycnococcaceae</taxon>
        <taxon>Pycnococcus</taxon>
    </lineage>
</organism>
<evidence type="ECO:0000313" key="7">
    <source>
        <dbReference type="Proteomes" id="UP000660262"/>
    </source>
</evidence>
<feature type="compositionally biased region" description="Low complexity" evidence="3">
    <location>
        <begin position="207"/>
        <end position="219"/>
    </location>
</feature>
<dbReference type="InterPro" id="IPR007502">
    <property type="entry name" value="Helicase-assoc_dom"/>
</dbReference>